<dbReference type="EMBL" id="FQVI01000003">
    <property type="protein sequence ID" value="SHE58389.1"/>
    <property type="molecule type" value="Genomic_DNA"/>
</dbReference>
<dbReference type="GO" id="GO:0042732">
    <property type="term" value="P:D-xylose metabolic process"/>
    <property type="evidence" value="ECO:0007669"/>
    <property type="project" value="UniProtKB-KW"/>
</dbReference>
<gene>
    <name evidence="4" type="ORF">SAMN02745158_00910</name>
</gene>
<dbReference type="STRING" id="1122155.SAMN02745158_00910"/>
<keyword evidence="5" id="KW-1185">Reference proteome</keyword>
<keyword evidence="3" id="KW-0859">Xylose metabolism</keyword>
<comment type="similarity">
    <text evidence="2">Belongs to the ROK (NagC/XylR) family.</text>
</comment>
<accession>A0A1M4UNV1</accession>
<dbReference type="Gene3D" id="1.10.10.10">
    <property type="entry name" value="Winged helix-like DNA-binding domain superfamily/Winged helix DNA-binding domain"/>
    <property type="match status" value="1"/>
</dbReference>
<dbReference type="RefSeq" id="WP_072849389.1">
    <property type="nucleotide sequence ID" value="NZ_FQVI01000003.1"/>
</dbReference>
<sequence length="343" mass="38598">MNTPIRTTMLLKQQNKELVVSAFREIGQGTRNEIAQLTGLSISTCGNIIRELVESGELSQGDMAPSQGGRPSKIYIYNANTSLALAISLVANGEFNQIELATVNLQGTVLVRESYIKSLHQLSFEFLDSLIAEQFEKTPRIKVIGIGIPGMVVHGEVLYCDIEELEHLNLRDLLQTKYHVKVFIDNEMHFKTFGYFQAHSNFGLKNYALLNVPEHYIYGAGFMVNGHLIRGNANFSGEINFLPYVSSRKELIEQCDSDSTFVELISKVIITIITITDPLYIILCGFRFTDELVLQIQENVNKVLPPQLLPHFHLQQDISDEYLTGIISVITNLLTDKEPYSQP</sequence>
<evidence type="ECO:0000313" key="5">
    <source>
        <dbReference type="Proteomes" id="UP000184245"/>
    </source>
</evidence>
<comment type="function">
    <text evidence="1">Transcriptional repressor of xylose-utilizing enzymes.</text>
</comment>
<dbReference type="Gene3D" id="3.30.420.40">
    <property type="match status" value="2"/>
</dbReference>
<evidence type="ECO:0000256" key="3">
    <source>
        <dbReference type="ARBA" id="ARBA00022629"/>
    </source>
</evidence>
<dbReference type="Proteomes" id="UP000184245">
    <property type="component" value="Unassembled WGS sequence"/>
</dbReference>
<dbReference type="SUPFAM" id="SSF46785">
    <property type="entry name" value="Winged helix' DNA-binding domain"/>
    <property type="match status" value="1"/>
</dbReference>
<evidence type="ECO:0000256" key="2">
    <source>
        <dbReference type="ARBA" id="ARBA00006479"/>
    </source>
</evidence>
<organism evidence="4 5">
    <name type="scientific">Lactonifactor longoviformis DSM 17459</name>
    <dbReference type="NCBI Taxonomy" id="1122155"/>
    <lineage>
        <taxon>Bacteria</taxon>
        <taxon>Bacillati</taxon>
        <taxon>Bacillota</taxon>
        <taxon>Clostridia</taxon>
        <taxon>Eubacteriales</taxon>
        <taxon>Clostridiaceae</taxon>
        <taxon>Lactonifactor</taxon>
    </lineage>
</organism>
<dbReference type="CDD" id="cd23763">
    <property type="entry name" value="ASKHA_ATPase_ROK"/>
    <property type="match status" value="1"/>
</dbReference>
<dbReference type="OrthoDB" id="6501901at2"/>
<keyword evidence="4" id="KW-0418">Kinase</keyword>
<dbReference type="InterPro" id="IPR043129">
    <property type="entry name" value="ATPase_NBD"/>
</dbReference>
<dbReference type="PANTHER" id="PTHR18964">
    <property type="entry name" value="ROK (REPRESSOR, ORF, KINASE) FAMILY"/>
    <property type="match status" value="1"/>
</dbReference>
<dbReference type="SUPFAM" id="SSF53067">
    <property type="entry name" value="Actin-like ATPase domain"/>
    <property type="match status" value="1"/>
</dbReference>
<reference evidence="4 5" key="1">
    <citation type="submission" date="2016-11" db="EMBL/GenBank/DDBJ databases">
        <authorList>
            <person name="Jaros S."/>
            <person name="Januszkiewicz K."/>
            <person name="Wedrychowicz H."/>
        </authorList>
    </citation>
    <scope>NUCLEOTIDE SEQUENCE [LARGE SCALE GENOMIC DNA]</scope>
    <source>
        <strain evidence="4 5">DSM 17459</strain>
    </source>
</reference>
<keyword evidence="4" id="KW-0808">Transferase</keyword>
<dbReference type="InterPro" id="IPR036390">
    <property type="entry name" value="WH_DNA-bd_sf"/>
</dbReference>
<dbReference type="PANTHER" id="PTHR18964:SF149">
    <property type="entry name" value="BIFUNCTIONAL UDP-N-ACETYLGLUCOSAMINE 2-EPIMERASE_N-ACETYLMANNOSAMINE KINASE"/>
    <property type="match status" value="1"/>
</dbReference>
<dbReference type="GO" id="GO:0016301">
    <property type="term" value="F:kinase activity"/>
    <property type="evidence" value="ECO:0007669"/>
    <property type="project" value="UniProtKB-KW"/>
</dbReference>
<evidence type="ECO:0000256" key="1">
    <source>
        <dbReference type="ARBA" id="ARBA00002486"/>
    </source>
</evidence>
<dbReference type="Pfam" id="PF00480">
    <property type="entry name" value="ROK"/>
    <property type="match status" value="1"/>
</dbReference>
<dbReference type="InterPro" id="IPR036388">
    <property type="entry name" value="WH-like_DNA-bd_sf"/>
</dbReference>
<evidence type="ECO:0000313" key="4">
    <source>
        <dbReference type="EMBL" id="SHE58389.1"/>
    </source>
</evidence>
<dbReference type="AlphaFoldDB" id="A0A1M4UNV1"/>
<protein>
    <submittedName>
        <fullName evidence="4">Sugar kinase of the NBD/HSP70 family, may contain an N-terminal HTH domain</fullName>
    </submittedName>
</protein>
<name>A0A1M4UNV1_9CLOT</name>
<keyword evidence="3" id="KW-0119">Carbohydrate metabolism</keyword>
<dbReference type="InterPro" id="IPR000600">
    <property type="entry name" value="ROK"/>
</dbReference>
<proteinExistence type="inferred from homology"/>